<dbReference type="InterPro" id="IPR003660">
    <property type="entry name" value="HAMP_dom"/>
</dbReference>
<dbReference type="PANTHER" id="PTHR45436">
    <property type="entry name" value="SENSOR HISTIDINE KINASE YKOH"/>
    <property type="match status" value="1"/>
</dbReference>
<dbReference type="PRINTS" id="PR00344">
    <property type="entry name" value="BCTRLSENSOR"/>
</dbReference>
<dbReference type="InterPro" id="IPR003661">
    <property type="entry name" value="HisK_dim/P_dom"/>
</dbReference>
<comment type="subcellular location">
    <subcellularLocation>
        <location evidence="2">Membrane</location>
    </subcellularLocation>
</comment>
<keyword evidence="9" id="KW-0902">Two-component regulatory system</keyword>
<reference evidence="15" key="1">
    <citation type="journal article" date="2019" name="Int. J. Syst. Evol. Microbiol.">
        <title>The Global Catalogue of Microorganisms (GCM) 10K type strain sequencing project: providing services to taxonomists for standard genome sequencing and annotation.</title>
        <authorList>
            <consortium name="The Broad Institute Genomics Platform"/>
            <consortium name="The Broad Institute Genome Sequencing Center for Infectious Disease"/>
            <person name="Wu L."/>
            <person name="Ma J."/>
        </authorList>
    </citation>
    <scope>NUCLEOTIDE SEQUENCE [LARGE SCALE GENOMIC DNA]</scope>
    <source>
        <strain evidence="15">KCTC 42984</strain>
    </source>
</reference>
<evidence type="ECO:0000256" key="1">
    <source>
        <dbReference type="ARBA" id="ARBA00000085"/>
    </source>
</evidence>
<keyword evidence="5" id="KW-0808">Transferase</keyword>
<keyword evidence="6 11" id="KW-0812">Transmembrane</keyword>
<dbReference type="EMBL" id="JBHRTQ010000007">
    <property type="protein sequence ID" value="MFC3174531.1"/>
    <property type="molecule type" value="Genomic_DNA"/>
</dbReference>
<feature type="transmembrane region" description="Helical" evidence="11">
    <location>
        <begin position="25"/>
        <end position="46"/>
    </location>
</feature>
<accession>A0ABV7IUP0</accession>
<dbReference type="Gene3D" id="1.10.287.130">
    <property type="match status" value="1"/>
</dbReference>
<evidence type="ECO:0000256" key="7">
    <source>
        <dbReference type="ARBA" id="ARBA00022777"/>
    </source>
</evidence>
<name>A0ABV7IUP0_9SPHN</name>
<evidence type="ECO:0000259" key="12">
    <source>
        <dbReference type="PROSITE" id="PS50109"/>
    </source>
</evidence>
<keyword evidence="14" id="KW-0547">Nucleotide-binding</keyword>
<keyword evidence="8 11" id="KW-1133">Transmembrane helix</keyword>
<dbReference type="GO" id="GO:0005524">
    <property type="term" value="F:ATP binding"/>
    <property type="evidence" value="ECO:0007669"/>
    <property type="project" value="UniProtKB-KW"/>
</dbReference>
<dbReference type="Pfam" id="PF13755">
    <property type="entry name" value="Sensor_TM1"/>
    <property type="match status" value="1"/>
</dbReference>
<evidence type="ECO:0000256" key="4">
    <source>
        <dbReference type="ARBA" id="ARBA00022553"/>
    </source>
</evidence>
<dbReference type="SMART" id="SM00388">
    <property type="entry name" value="HisKA"/>
    <property type="match status" value="1"/>
</dbReference>
<keyword evidence="7" id="KW-0418">Kinase</keyword>
<dbReference type="PROSITE" id="PS50109">
    <property type="entry name" value="HIS_KIN"/>
    <property type="match status" value="1"/>
</dbReference>
<sequence>MVEGPAQGAPGRLFWTRRFSLTSRILAVNLIVLGLMGASVIYLDTYRKQLIAERFKLARSEALIVADALAETPRSERKPLIARIGSEQVLRLRVYDARGRQLADSFVIADEPAFTFADPAKEPWTMQVARGLDAAMDRLSGAAAPPDYVEPAIATADAWPEIREARETGEAAVRLRAAPDRTPVITAAVPYGERGEVLLTTRNARDIVEKVRYARQTLAIIVGIALVISIQLSLFLARTIVQPLQLLSRAAQRVRLGREREVVVPRLPERGDEIGLLARAVSDMSAALRQRIDAVESFAADVAHEIKNPLASLRSAVDTLDKVEDPALRAELIRIAAHDVRRIDRLVTEIADASRIDAELSRTRFEPVDLIALTQALARSRAERGVDEPARLELRHDGQRCRALGDPARLERVLVNLLDNAASFSPPGGEIVLATSSAGGRVRVSVCDEGPGIAPEERHKVFERFHSVRPEGEDFGSHSGLGLAIARTIVQAHDGTLTAQDRPDGKPGACLVIELPEAE</sequence>
<dbReference type="InterPro" id="IPR003594">
    <property type="entry name" value="HATPase_dom"/>
</dbReference>
<dbReference type="RefSeq" id="WP_379509882.1">
    <property type="nucleotide sequence ID" value="NZ_JBHRTQ010000007.1"/>
</dbReference>
<dbReference type="Proteomes" id="UP001595604">
    <property type="component" value="Unassembled WGS sequence"/>
</dbReference>
<keyword evidence="15" id="KW-1185">Reference proteome</keyword>
<evidence type="ECO:0000313" key="15">
    <source>
        <dbReference type="Proteomes" id="UP001595604"/>
    </source>
</evidence>
<evidence type="ECO:0000256" key="11">
    <source>
        <dbReference type="SAM" id="Phobius"/>
    </source>
</evidence>
<evidence type="ECO:0000256" key="8">
    <source>
        <dbReference type="ARBA" id="ARBA00022989"/>
    </source>
</evidence>
<feature type="domain" description="HAMP" evidence="13">
    <location>
        <begin position="238"/>
        <end position="293"/>
    </location>
</feature>
<evidence type="ECO:0000256" key="9">
    <source>
        <dbReference type="ARBA" id="ARBA00023012"/>
    </source>
</evidence>
<evidence type="ECO:0000256" key="2">
    <source>
        <dbReference type="ARBA" id="ARBA00004370"/>
    </source>
</evidence>
<dbReference type="InterPro" id="IPR050428">
    <property type="entry name" value="TCS_sensor_his_kinase"/>
</dbReference>
<dbReference type="EC" id="2.7.13.3" evidence="3"/>
<dbReference type="Gene3D" id="3.30.565.10">
    <property type="entry name" value="Histidine kinase-like ATPase, C-terminal domain"/>
    <property type="match status" value="1"/>
</dbReference>
<gene>
    <name evidence="14" type="ORF">ACFOD9_09720</name>
</gene>
<proteinExistence type="predicted"/>
<dbReference type="InterPro" id="IPR036097">
    <property type="entry name" value="HisK_dim/P_sf"/>
</dbReference>
<dbReference type="InterPro" id="IPR005467">
    <property type="entry name" value="His_kinase_dom"/>
</dbReference>
<dbReference type="Pfam" id="PF02518">
    <property type="entry name" value="HATPase_c"/>
    <property type="match status" value="1"/>
</dbReference>
<evidence type="ECO:0000256" key="6">
    <source>
        <dbReference type="ARBA" id="ARBA00022692"/>
    </source>
</evidence>
<dbReference type="InterPro" id="IPR025908">
    <property type="entry name" value="Sensor_TM1"/>
</dbReference>
<dbReference type="SMART" id="SM00387">
    <property type="entry name" value="HATPase_c"/>
    <property type="match status" value="1"/>
</dbReference>
<evidence type="ECO:0000259" key="13">
    <source>
        <dbReference type="PROSITE" id="PS50885"/>
    </source>
</evidence>
<keyword evidence="10 11" id="KW-0472">Membrane</keyword>
<dbReference type="PANTHER" id="PTHR45436:SF5">
    <property type="entry name" value="SENSOR HISTIDINE KINASE TRCS"/>
    <property type="match status" value="1"/>
</dbReference>
<comment type="catalytic activity">
    <reaction evidence="1">
        <text>ATP + protein L-histidine = ADP + protein N-phospho-L-histidine.</text>
        <dbReference type="EC" id="2.7.13.3"/>
    </reaction>
</comment>
<dbReference type="Gene3D" id="6.10.340.10">
    <property type="match status" value="1"/>
</dbReference>
<dbReference type="Pfam" id="PF00512">
    <property type="entry name" value="HisKA"/>
    <property type="match status" value="1"/>
</dbReference>
<dbReference type="SUPFAM" id="SSF47384">
    <property type="entry name" value="Homodimeric domain of signal transducing histidine kinase"/>
    <property type="match status" value="1"/>
</dbReference>
<dbReference type="SUPFAM" id="SSF158472">
    <property type="entry name" value="HAMP domain-like"/>
    <property type="match status" value="1"/>
</dbReference>
<dbReference type="CDD" id="cd00082">
    <property type="entry name" value="HisKA"/>
    <property type="match status" value="1"/>
</dbReference>
<evidence type="ECO:0000256" key="10">
    <source>
        <dbReference type="ARBA" id="ARBA00023136"/>
    </source>
</evidence>
<evidence type="ECO:0000256" key="3">
    <source>
        <dbReference type="ARBA" id="ARBA00012438"/>
    </source>
</evidence>
<dbReference type="InterPro" id="IPR004358">
    <property type="entry name" value="Sig_transdc_His_kin-like_C"/>
</dbReference>
<organism evidence="14 15">
    <name type="scientific">Novosphingobium bradum</name>
    <dbReference type="NCBI Taxonomy" id="1737444"/>
    <lineage>
        <taxon>Bacteria</taxon>
        <taxon>Pseudomonadati</taxon>
        <taxon>Pseudomonadota</taxon>
        <taxon>Alphaproteobacteria</taxon>
        <taxon>Sphingomonadales</taxon>
        <taxon>Sphingomonadaceae</taxon>
        <taxon>Novosphingobium</taxon>
    </lineage>
</organism>
<dbReference type="PROSITE" id="PS50885">
    <property type="entry name" value="HAMP"/>
    <property type="match status" value="1"/>
</dbReference>
<evidence type="ECO:0000256" key="5">
    <source>
        <dbReference type="ARBA" id="ARBA00022679"/>
    </source>
</evidence>
<protein>
    <recommendedName>
        <fullName evidence="3">histidine kinase</fullName>
        <ecNumber evidence="3">2.7.13.3</ecNumber>
    </recommendedName>
</protein>
<dbReference type="SMART" id="SM00304">
    <property type="entry name" value="HAMP"/>
    <property type="match status" value="1"/>
</dbReference>
<feature type="domain" description="Histidine kinase" evidence="12">
    <location>
        <begin position="301"/>
        <end position="519"/>
    </location>
</feature>
<keyword evidence="4" id="KW-0597">Phosphoprotein</keyword>
<dbReference type="InterPro" id="IPR036890">
    <property type="entry name" value="HATPase_C_sf"/>
</dbReference>
<evidence type="ECO:0000313" key="14">
    <source>
        <dbReference type="EMBL" id="MFC3174531.1"/>
    </source>
</evidence>
<keyword evidence="14" id="KW-0067">ATP-binding</keyword>
<comment type="caution">
    <text evidence="14">The sequence shown here is derived from an EMBL/GenBank/DDBJ whole genome shotgun (WGS) entry which is preliminary data.</text>
</comment>
<dbReference type="CDD" id="cd06225">
    <property type="entry name" value="HAMP"/>
    <property type="match status" value="1"/>
</dbReference>
<dbReference type="Pfam" id="PF00672">
    <property type="entry name" value="HAMP"/>
    <property type="match status" value="1"/>
</dbReference>
<feature type="transmembrane region" description="Helical" evidence="11">
    <location>
        <begin position="218"/>
        <end position="237"/>
    </location>
</feature>
<dbReference type="SUPFAM" id="SSF55874">
    <property type="entry name" value="ATPase domain of HSP90 chaperone/DNA topoisomerase II/histidine kinase"/>
    <property type="match status" value="1"/>
</dbReference>